<feature type="region of interest" description="Disordered" evidence="2">
    <location>
        <begin position="122"/>
        <end position="177"/>
    </location>
</feature>
<dbReference type="SUPFAM" id="SSF57667">
    <property type="entry name" value="beta-beta-alpha zinc fingers"/>
    <property type="match status" value="1"/>
</dbReference>
<dbReference type="Pfam" id="PF00096">
    <property type="entry name" value="zf-C2H2"/>
    <property type="match status" value="2"/>
</dbReference>
<name>A0AAW1UDY1_9CUCU</name>
<feature type="compositionally biased region" description="Basic and acidic residues" evidence="2">
    <location>
        <begin position="160"/>
        <end position="170"/>
    </location>
</feature>
<dbReference type="PANTHER" id="PTHR33936:SF24">
    <property type="entry name" value="C2H2-TYPE DOMAIN-CONTAINING PROTEIN"/>
    <property type="match status" value="1"/>
</dbReference>
<organism evidence="4 5">
    <name type="scientific">Henosepilachna vigintioctopunctata</name>
    <dbReference type="NCBI Taxonomy" id="420089"/>
    <lineage>
        <taxon>Eukaryota</taxon>
        <taxon>Metazoa</taxon>
        <taxon>Ecdysozoa</taxon>
        <taxon>Arthropoda</taxon>
        <taxon>Hexapoda</taxon>
        <taxon>Insecta</taxon>
        <taxon>Pterygota</taxon>
        <taxon>Neoptera</taxon>
        <taxon>Endopterygota</taxon>
        <taxon>Coleoptera</taxon>
        <taxon>Polyphaga</taxon>
        <taxon>Cucujiformia</taxon>
        <taxon>Coccinelloidea</taxon>
        <taxon>Coccinellidae</taxon>
        <taxon>Epilachninae</taxon>
        <taxon>Epilachnini</taxon>
        <taxon>Henosepilachna</taxon>
    </lineage>
</organism>
<dbReference type="PROSITE" id="PS50157">
    <property type="entry name" value="ZINC_FINGER_C2H2_2"/>
    <property type="match status" value="8"/>
</dbReference>
<feature type="domain" description="C2H2-type" evidence="3">
    <location>
        <begin position="209"/>
        <end position="236"/>
    </location>
</feature>
<keyword evidence="1" id="KW-0479">Metal-binding</keyword>
<evidence type="ECO:0000259" key="3">
    <source>
        <dbReference type="PROSITE" id="PS50157"/>
    </source>
</evidence>
<feature type="domain" description="C2H2-type" evidence="3">
    <location>
        <begin position="506"/>
        <end position="529"/>
    </location>
</feature>
<gene>
    <name evidence="4" type="ORF">WA026_003767</name>
</gene>
<dbReference type="PROSITE" id="PS00028">
    <property type="entry name" value="ZINC_FINGER_C2H2_1"/>
    <property type="match status" value="10"/>
</dbReference>
<dbReference type="InterPro" id="IPR036236">
    <property type="entry name" value="Znf_C2H2_sf"/>
</dbReference>
<feature type="domain" description="C2H2-type" evidence="3">
    <location>
        <begin position="464"/>
        <end position="492"/>
    </location>
</feature>
<dbReference type="SMART" id="SM00355">
    <property type="entry name" value="ZnF_C2H2"/>
    <property type="match status" value="11"/>
</dbReference>
<sequence>MDMEEENLFCMECQMRYSNLSSFRKHVRKLHPTKLQILTTKSNDQISKFSCETCRQSFSAARTLTIHRKSCHIKPVEDVIKCKEETISRRTLLEDENIACSDCELEFDDLVSFKQHMRDHRDNRLTKVKKTKKNGLRSKVGNKSNEEKRTNTQNKSLSNVHKEHKEETSPVRKSRRSRKPVSYAYLIESGSDSENESLASRLNKIIKIHVCNKCHMEYNNLNDLQKHIRKHHPSKLDKSIKTDKTWKKVKLIDKKFVCEACLTKCNTLSSLRKHIRKYHPSKWPELSAKLYNKKTKSSDKMYTCSECQALYGNVVGLRKHIRRNHPSKFIELASGLYKKKPRSTEKNITCSDCQMKYSTIGSLRKHVKKLHPSKFLELLPMLYKKKGNFKRDISCTECDMKYSNMSGLRKHIRKHHASKLVELAPLLYTFKRNMAKNILLKRRNLKECKIEHLMDVDLIDMDKYKCYVCESSYSNISNLRKHLRKFHPEKLSDIAPLLKDNTNFKYPCDQCSKKFNCIRNFKYHQRKCHPDIAQPITRISKPSKINKCPLCSFGNPERKMLLHHFKEEHDIEVTMKPVEVTTPEEFFKWKDSFEKETNTKFVKEYHFSCTSHDVVSYICHRSGYYNPKGKGLRHMKAQGSSKINGYCPAAMKLKKLKDNTVKVTFCETHVGHNTDVSHLHLTPAERQIIAEKIAMNIPFDEILESIRDTVSESEFKRIHMLSKKDLYNIKSSFHLASPVAKTVKPQTENISFEVWIEETKKKGDCNIFYKQQGQYLAEHPNLKHEDFVLIVMNQTQREKLKKFGQDLICLDRSFDLNSHQFELISLLVLNEAQEGFPCAFLISNRTDQEIMTLFFQYIRNIVGRICTKMFMSDMVDYFYIAWCAIMPATQISFRFYCTWQIEHAWRKKVSSIKSKEKQELIMAKLKQVLEEKHISSFKEVLESVIAELNTESYTWDFSNYLSQNYLQENELWTPKDDVYTDIKFNFHLERMHKTLKHLFLNGKNAKHFGKALGDIMRFLKDKLFDRTILINRGKINNKMKIAIFRHKLSLHSKEDEITKSNDEWLIPSSETTEIYKITEIQPSCRCEFICTECKTCIHRFVCTCLDSSVKWNMCKHIHLLCRYLNNTESSKHQTQQLSFLKQHALENCNQQQQLVYVKRSPQVEFCKHPTSIVEYVKQHPTDVGFIKQQSQQIEHVQVQHIQVENHVGHVDQVEGTYIYCNETNQREMDAILAEVNICNLETVQVTQIPTSCTIQIPTTCTVVPQVEQITAGCSDAYEVVDTKESLKIKFSKLLEEASSSELEVVQKMLASIAPTLEVIKGSSSDHQVLFPL</sequence>
<evidence type="ECO:0000313" key="5">
    <source>
        <dbReference type="Proteomes" id="UP001431783"/>
    </source>
</evidence>
<feature type="compositionally biased region" description="Basic residues" evidence="2">
    <location>
        <begin position="126"/>
        <end position="136"/>
    </location>
</feature>
<feature type="domain" description="C2H2-type" evidence="3">
    <location>
        <begin position="393"/>
        <end position="420"/>
    </location>
</feature>
<dbReference type="Gene3D" id="3.30.160.60">
    <property type="entry name" value="Classic Zinc Finger"/>
    <property type="match status" value="5"/>
</dbReference>
<evidence type="ECO:0000256" key="2">
    <source>
        <dbReference type="SAM" id="MobiDB-lite"/>
    </source>
</evidence>
<keyword evidence="5" id="KW-1185">Reference proteome</keyword>
<evidence type="ECO:0000256" key="1">
    <source>
        <dbReference type="PROSITE-ProRule" id="PRU00042"/>
    </source>
</evidence>
<dbReference type="EMBL" id="JARQZJ010000061">
    <property type="protein sequence ID" value="KAK9878946.1"/>
    <property type="molecule type" value="Genomic_DNA"/>
</dbReference>
<proteinExistence type="predicted"/>
<dbReference type="GO" id="GO:0008270">
    <property type="term" value="F:zinc ion binding"/>
    <property type="evidence" value="ECO:0007669"/>
    <property type="project" value="UniProtKB-KW"/>
</dbReference>
<feature type="domain" description="C2H2-type" evidence="3">
    <location>
        <begin position="98"/>
        <end position="125"/>
    </location>
</feature>
<dbReference type="InterPro" id="IPR052797">
    <property type="entry name" value="RegFact_GeneExpr_CellDeath"/>
</dbReference>
<dbReference type="InterPro" id="IPR013087">
    <property type="entry name" value="Znf_C2H2_type"/>
</dbReference>
<reference evidence="4 5" key="1">
    <citation type="submission" date="2023-03" db="EMBL/GenBank/DDBJ databases">
        <title>Genome insight into feeding habits of ladybird beetles.</title>
        <authorList>
            <person name="Li H.-S."/>
            <person name="Huang Y.-H."/>
            <person name="Pang H."/>
        </authorList>
    </citation>
    <scope>NUCLEOTIDE SEQUENCE [LARGE SCALE GENOMIC DNA]</scope>
    <source>
        <strain evidence="4">SYSU_2023b</strain>
        <tissue evidence="4">Whole body</tissue>
    </source>
</reference>
<comment type="caution">
    <text evidence="4">The sequence shown here is derived from an EMBL/GenBank/DDBJ whole genome shotgun (WGS) entry which is preliminary data.</text>
</comment>
<protein>
    <recommendedName>
        <fullName evidence="3">C2H2-type domain-containing protein</fullName>
    </recommendedName>
</protein>
<accession>A0AAW1UDY1</accession>
<feature type="domain" description="C2H2-type" evidence="3">
    <location>
        <begin position="302"/>
        <end position="330"/>
    </location>
</feature>
<feature type="domain" description="C2H2-type" evidence="3">
    <location>
        <begin position="49"/>
        <end position="77"/>
    </location>
</feature>
<keyword evidence="1" id="KW-0862">Zinc</keyword>
<evidence type="ECO:0000313" key="4">
    <source>
        <dbReference type="EMBL" id="KAK9878946.1"/>
    </source>
</evidence>
<dbReference type="PANTHER" id="PTHR33936">
    <property type="entry name" value="PROTEIN CBG17840"/>
    <property type="match status" value="1"/>
</dbReference>
<keyword evidence="1" id="KW-0863">Zinc-finger</keyword>
<dbReference type="Proteomes" id="UP001431783">
    <property type="component" value="Unassembled WGS sequence"/>
</dbReference>
<feature type="domain" description="C2H2-type" evidence="3">
    <location>
        <begin position="256"/>
        <end position="284"/>
    </location>
</feature>